<keyword evidence="7" id="KW-0812">Transmembrane</keyword>
<comment type="subcellular location">
    <subcellularLocation>
        <location evidence="1">Membrane</location>
        <topology evidence="1">Single-pass type I membrane protein</topology>
    </subcellularLocation>
</comment>
<feature type="compositionally biased region" description="Basic and acidic residues" evidence="6">
    <location>
        <begin position="1031"/>
        <end position="1041"/>
    </location>
</feature>
<dbReference type="EMBL" id="UZAN01042598">
    <property type="protein sequence ID" value="VDP76367.1"/>
    <property type="molecule type" value="Genomic_DNA"/>
</dbReference>
<keyword evidence="10" id="KW-1185">Reference proteome</keyword>
<keyword evidence="7" id="KW-1133">Transmembrane helix</keyword>
<dbReference type="Gene3D" id="2.60.40.10">
    <property type="entry name" value="Immunoglobulins"/>
    <property type="match status" value="2"/>
</dbReference>
<evidence type="ECO:0000256" key="1">
    <source>
        <dbReference type="ARBA" id="ARBA00004479"/>
    </source>
</evidence>
<dbReference type="SMART" id="SM00409">
    <property type="entry name" value="IG"/>
    <property type="match status" value="2"/>
</dbReference>
<feature type="region of interest" description="Disordered" evidence="6">
    <location>
        <begin position="1013"/>
        <end position="1041"/>
    </location>
</feature>
<keyword evidence="4" id="KW-0325">Glycoprotein</keyword>
<keyword evidence="3" id="KW-1015">Disulfide bond</keyword>
<dbReference type="SUPFAM" id="SSF48726">
    <property type="entry name" value="Immunoglobulin"/>
    <property type="match status" value="1"/>
</dbReference>
<dbReference type="Proteomes" id="UP000272942">
    <property type="component" value="Unassembled WGS sequence"/>
</dbReference>
<dbReference type="OrthoDB" id="6250964at2759"/>
<evidence type="ECO:0000256" key="4">
    <source>
        <dbReference type="ARBA" id="ARBA00023180"/>
    </source>
</evidence>
<sequence length="1041" mass="116473">MLCHVNGGKPVPRITFYRLLHTNPQGGESVQDIQYFNSTNKQRKPLTERNITRIQLVVEQADHETKFGCSATSVVISGRLLSEPKEVKVLFPPGPPILTAIPHGAVSENRTRVFVCRASRGSYPVAQIRWKLQPAMDYASSLVSKRPTMRPFHQISNTTSSRTDVITDFDVDEEELKLSDRPQLKDPTNRGVVAMSEARLTSRPWFNGARVSCHLDWSYDNLIGSGLKIESTKQVHRDRESEVTNETAYHRPASLTTEVLFPPSAISLSVSPLNGIQEHSGEQVLECTSTSSFPAAKITWLKRAKFSKWKDDQMANRDTDVSSYVTPGWPLETFDTDVPVTDNVVSEVLPGLYGGKRVVSHLTLVNLTRSDDGTIYICKVTHIEWIRSYARYYALVVLYPPQLSIRVWPETWQDRLALTKTTLQCIPTGGRPLLTNDPGEVSEPQNGSYYARKTNDIWKFTWLFRPTYPDNLWSHGQARPLTTLAGFSEVAQNASKILNHHNKSEVILHQPGRQLAGEYTCLLEGPGGAVRSSVEMKFAFPPELVPSGQTAFTSPIGSSAVLELFIWAYPCPLPLSTMYESYSTPMRVKPCGDKVELDRNVNGVAHSWFKVRPDGKSSTRLDRERDPIDGSQSNTWSDVILVNLASIFTQQIHAFSPDRSGSTKSKKNSNGITTHSPIPTLVYRLVFDHVQESDYGEYICEIEHWVGKRTFLVRLQPPVDSSVSMKDVQFSRAGSIVKLKFDPAIMRPGDFLISEHSKNIVTSVAPIGTSAKRDTESKQVQNQTNFVWMLIRICVLVEQYRSVINTTGVDSSSCSDSTNTDINQIQPTLCVNRIVENPERGSATIQLDVTDYKTAQEAAGWPVATEVDYPFPGGSNRTRPFVSDPQSLPIRWDRVRRVAYQLRFYDDQGRLAHHTNWVYENSNTPLSTSTPIPVVKMGLILPAAVILTFLIVLLLSVIPLFVIFRNRKRKQDDGLSVTNLEFDPIPSPIVRASGKRASCYNVADSDKNKQLLRAARRSHSGPLTSSVALTHDSRSTPDESE</sequence>
<protein>
    <recommendedName>
        <fullName evidence="8">Ig-like domain-containing protein</fullName>
    </recommendedName>
</protein>
<name>A0A3P8FJA6_9TREM</name>
<evidence type="ECO:0000256" key="6">
    <source>
        <dbReference type="SAM" id="MobiDB-lite"/>
    </source>
</evidence>
<accession>A0A3P8FJA6</accession>
<dbReference type="InterPro" id="IPR007110">
    <property type="entry name" value="Ig-like_dom"/>
</dbReference>
<evidence type="ECO:0000313" key="9">
    <source>
        <dbReference type="EMBL" id="VDP76367.1"/>
    </source>
</evidence>
<gene>
    <name evidence="9" type="ORF">ECPE_LOCUS5724</name>
</gene>
<organism evidence="9 10">
    <name type="scientific">Echinostoma caproni</name>
    <dbReference type="NCBI Taxonomy" id="27848"/>
    <lineage>
        <taxon>Eukaryota</taxon>
        <taxon>Metazoa</taxon>
        <taxon>Spiralia</taxon>
        <taxon>Lophotrochozoa</taxon>
        <taxon>Platyhelminthes</taxon>
        <taxon>Trematoda</taxon>
        <taxon>Digenea</taxon>
        <taxon>Plagiorchiida</taxon>
        <taxon>Echinostomata</taxon>
        <taxon>Echinostomatoidea</taxon>
        <taxon>Echinostomatidae</taxon>
        <taxon>Echinostoma</taxon>
    </lineage>
</organism>
<evidence type="ECO:0000256" key="3">
    <source>
        <dbReference type="ARBA" id="ARBA00023157"/>
    </source>
</evidence>
<dbReference type="InterPro" id="IPR003599">
    <property type="entry name" value="Ig_sub"/>
</dbReference>
<feature type="transmembrane region" description="Helical" evidence="7">
    <location>
        <begin position="939"/>
        <end position="964"/>
    </location>
</feature>
<evidence type="ECO:0000256" key="2">
    <source>
        <dbReference type="ARBA" id="ARBA00023136"/>
    </source>
</evidence>
<evidence type="ECO:0000256" key="5">
    <source>
        <dbReference type="ARBA" id="ARBA00023319"/>
    </source>
</evidence>
<keyword evidence="5" id="KW-0393">Immunoglobulin domain</keyword>
<dbReference type="InterPro" id="IPR051275">
    <property type="entry name" value="Cell_adhesion_signaling"/>
</dbReference>
<dbReference type="GO" id="GO:0016020">
    <property type="term" value="C:membrane"/>
    <property type="evidence" value="ECO:0007669"/>
    <property type="project" value="UniProtKB-SubCell"/>
</dbReference>
<evidence type="ECO:0000256" key="7">
    <source>
        <dbReference type="SAM" id="Phobius"/>
    </source>
</evidence>
<proteinExistence type="predicted"/>
<keyword evidence="2 7" id="KW-0472">Membrane</keyword>
<feature type="domain" description="Ig-like" evidence="8">
    <location>
        <begin position="263"/>
        <end position="382"/>
    </location>
</feature>
<dbReference type="InterPro" id="IPR013783">
    <property type="entry name" value="Ig-like_fold"/>
</dbReference>
<evidence type="ECO:0000259" key="8">
    <source>
        <dbReference type="PROSITE" id="PS50835"/>
    </source>
</evidence>
<evidence type="ECO:0000313" key="10">
    <source>
        <dbReference type="Proteomes" id="UP000272942"/>
    </source>
</evidence>
<dbReference type="InterPro" id="IPR036179">
    <property type="entry name" value="Ig-like_dom_sf"/>
</dbReference>
<dbReference type="PROSITE" id="PS50835">
    <property type="entry name" value="IG_LIKE"/>
    <property type="match status" value="1"/>
</dbReference>
<dbReference type="AlphaFoldDB" id="A0A3P8FJA6"/>
<dbReference type="PANTHER" id="PTHR11640">
    <property type="entry name" value="NEPHRIN"/>
    <property type="match status" value="1"/>
</dbReference>
<reference evidence="9 10" key="1">
    <citation type="submission" date="2018-11" db="EMBL/GenBank/DDBJ databases">
        <authorList>
            <consortium name="Pathogen Informatics"/>
        </authorList>
    </citation>
    <scope>NUCLEOTIDE SEQUENCE [LARGE SCALE GENOMIC DNA]</scope>
    <source>
        <strain evidence="9 10">Egypt</strain>
    </source>
</reference>